<proteinExistence type="predicted"/>
<evidence type="ECO:0000313" key="5">
    <source>
        <dbReference type="Proteomes" id="UP001183176"/>
    </source>
</evidence>
<keyword evidence="2" id="KW-0472">Membrane</keyword>
<organism evidence="4 5">
    <name type="scientific">Jatrophihabitans lederbergiae</name>
    <dbReference type="NCBI Taxonomy" id="3075547"/>
    <lineage>
        <taxon>Bacteria</taxon>
        <taxon>Bacillati</taxon>
        <taxon>Actinomycetota</taxon>
        <taxon>Actinomycetes</taxon>
        <taxon>Jatrophihabitantales</taxon>
        <taxon>Jatrophihabitantaceae</taxon>
        <taxon>Jatrophihabitans</taxon>
    </lineage>
</organism>
<dbReference type="InterPro" id="IPR025241">
    <property type="entry name" value="DUF4190"/>
</dbReference>
<dbReference type="Pfam" id="PF13828">
    <property type="entry name" value="DUF4190"/>
    <property type="match status" value="1"/>
</dbReference>
<keyword evidence="5" id="KW-1185">Reference proteome</keyword>
<feature type="domain" description="DUF4190" evidence="3">
    <location>
        <begin position="31"/>
        <end position="98"/>
    </location>
</feature>
<feature type="transmembrane region" description="Helical" evidence="2">
    <location>
        <begin position="79"/>
        <end position="106"/>
    </location>
</feature>
<keyword evidence="2" id="KW-0812">Transmembrane</keyword>
<feature type="transmembrane region" description="Helical" evidence="2">
    <location>
        <begin position="34"/>
        <end position="67"/>
    </location>
</feature>
<gene>
    <name evidence="4" type="ORF">RM423_07430</name>
</gene>
<keyword evidence="2" id="KW-1133">Transmembrane helix</keyword>
<name>A0ABU2J8B4_9ACTN</name>
<sequence>MTDRPYDPQAGAYSAAGPAPTEPVRRGGAGMATAALVLGIVALLTSFTVIGGIVLGILALILGFLALRKANRGEADGRGRAIAGIVTGVLGVIIAVVLVAVGASLLNSKSGKNLQSCLKNANGNQSAVQKCQQQYQNDITK</sequence>
<reference evidence="5" key="1">
    <citation type="submission" date="2023-07" db="EMBL/GenBank/DDBJ databases">
        <title>30 novel species of actinomycetes from the DSMZ collection.</title>
        <authorList>
            <person name="Nouioui I."/>
        </authorList>
    </citation>
    <scope>NUCLEOTIDE SEQUENCE [LARGE SCALE GENOMIC DNA]</scope>
    <source>
        <strain evidence="5">DSM 44399</strain>
    </source>
</reference>
<dbReference type="Proteomes" id="UP001183176">
    <property type="component" value="Unassembled WGS sequence"/>
</dbReference>
<evidence type="ECO:0000256" key="2">
    <source>
        <dbReference type="SAM" id="Phobius"/>
    </source>
</evidence>
<feature type="region of interest" description="Disordered" evidence="1">
    <location>
        <begin position="1"/>
        <end position="20"/>
    </location>
</feature>
<evidence type="ECO:0000259" key="3">
    <source>
        <dbReference type="Pfam" id="PF13828"/>
    </source>
</evidence>
<accession>A0ABU2J8B4</accession>
<comment type="caution">
    <text evidence="4">The sequence shown here is derived from an EMBL/GenBank/DDBJ whole genome shotgun (WGS) entry which is preliminary data.</text>
</comment>
<dbReference type="EMBL" id="JAVREH010000006">
    <property type="protein sequence ID" value="MDT0261225.1"/>
    <property type="molecule type" value="Genomic_DNA"/>
</dbReference>
<protein>
    <submittedName>
        <fullName evidence="4">DUF4190 domain-containing protein</fullName>
    </submittedName>
</protein>
<evidence type="ECO:0000256" key="1">
    <source>
        <dbReference type="SAM" id="MobiDB-lite"/>
    </source>
</evidence>
<evidence type="ECO:0000313" key="4">
    <source>
        <dbReference type="EMBL" id="MDT0261225.1"/>
    </source>
</evidence>
<dbReference type="RefSeq" id="WP_311422377.1">
    <property type="nucleotide sequence ID" value="NZ_JAVREH010000006.1"/>
</dbReference>